<name>A0A7C3VLR4_9CYAN</name>
<dbReference type="GO" id="GO:0005737">
    <property type="term" value="C:cytoplasm"/>
    <property type="evidence" value="ECO:0007669"/>
    <property type="project" value="TreeGrafter"/>
</dbReference>
<dbReference type="PANTHER" id="PTHR31901:SF9">
    <property type="entry name" value="GH3 DOMAIN-CONTAINING PROTEIN"/>
    <property type="match status" value="1"/>
</dbReference>
<dbReference type="Pfam" id="PF03321">
    <property type="entry name" value="GH3"/>
    <property type="match status" value="1"/>
</dbReference>
<evidence type="ECO:0000313" key="3">
    <source>
        <dbReference type="EMBL" id="HGG00878.1"/>
    </source>
</evidence>
<dbReference type="GO" id="GO:0016881">
    <property type="term" value="F:acid-amino acid ligase activity"/>
    <property type="evidence" value="ECO:0007669"/>
    <property type="project" value="TreeGrafter"/>
</dbReference>
<evidence type="ECO:0000259" key="2">
    <source>
        <dbReference type="Pfam" id="PF23572"/>
    </source>
</evidence>
<accession>A0A7C3VLR4</accession>
<evidence type="ECO:0000259" key="1">
    <source>
        <dbReference type="Pfam" id="PF23571"/>
    </source>
</evidence>
<dbReference type="AlphaFoldDB" id="A0A7C3VLR4"/>
<dbReference type="InterPro" id="IPR055378">
    <property type="entry name" value="GH3_C"/>
</dbReference>
<sequence>MRPLIQLCGQLFAPSYQKFYQALAQPQLTQHQVQQDICQRLIHSQYGESLGIKSIADWHHIPIVNYDDIQKWILTDAGLTLNPPQPPLKRGAELKALTPEKIIFYEKTSGSRGPAKLIPYTKSLRRSFNQMFCVWAHDLIVNGPKFNTGKLYFCISPQFGTGETNIPTLQDDSEYLDLWLRWLLAPFLVSAGVVNQFRDAVEFKEKLALALLSAENLEIISIWSPSFLRVILDYIAQRFVVGLQPSIQNPRRRATLREVAQKFLVGLQPSIQESVEPSLSQYPWTEIWPNLKLISCWDAAQAADGAGLLRSLFPGVMVQGKGLLATEAPMTVPLIEAGGCLPVLDEVFFEFEDTNGQIYRLEELQLGGVYGVVVSQKGGLYRYRMGDRVRVTHFYLETPCLEFIGREGTISDLVGEKLNSDFLWDIIQELGLTGACFTSLVPVTFPQPYYLLLLDAVQETETEIAPRLDAALMRSTHYRQARLLGQLAPLRVLISKRIPEIITNFKTRSGQKWGDIKHPLLETSPIHPELFQQLEQLHHN</sequence>
<feature type="domain" description="GH3 C-terminal" evidence="2">
    <location>
        <begin position="431"/>
        <end position="522"/>
    </location>
</feature>
<dbReference type="InterPro" id="IPR004993">
    <property type="entry name" value="GH3"/>
</dbReference>
<proteinExistence type="predicted"/>
<organism evidence="3">
    <name type="scientific">Planktothricoides sp. SpSt-374</name>
    <dbReference type="NCBI Taxonomy" id="2282167"/>
    <lineage>
        <taxon>Bacteria</taxon>
        <taxon>Bacillati</taxon>
        <taxon>Cyanobacteriota</taxon>
        <taxon>Cyanophyceae</taxon>
        <taxon>Oscillatoriophycideae</taxon>
        <taxon>Oscillatoriales</taxon>
        <taxon>Oscillatoriaceae</taxon>
        <taxon>Planktothricoides</taxon>
    </lineage>
</organism>
<gene>
    <name evidence="3" type="ORF">ENR15_09565</name>
</gene>
<comment type="caution">
    <text evidence="3">The sequence shown here is derived from an EMBL/GenBank/DDBJ whole genome shotgun (WGS) entry which is preliminary data.</text>
</comment>
<dbReference type="Pfam" id="PF23572">
    <property type="entry name" value="GH3_C"/>
    <property type="match status" value="1"/>
</dbReference>
<dbReference type="PANTHER" id="PTHR31901">
    <property type="entry name" value="GH3 DOMAIN-CONTAINING PROTEIN"/>
    <property type="match status" value="1"/>
</dbReference>
<feature type="domain" description="GH3 middle" evidence="1">
    <location>
        <begin position="344"/>
        <end position="406"/>
    </location>
</feature>
<protein>
    <submittedName>
        <fullName evidence="3">GH3 auxin-responsive promoter</fullName>
    </submittedName>
</protein>
<reference evidence="3" key="1">
    <citation type="journal article" date="2020" name="mSystems">
        <title>Genome- and Community-Level Interaction Insights into Carbon Utilization and Element Cycling Functions of Hydrothermarchaeota in Hydrothermal Sediment.</title>
        <authorList>
            <person name="Zhou Z."/>
            <person name="Liu Y."/>
            <person name="Xu W."/>
            <person name="Pan J."/>
            <person name="Luo Z.H."/>
            <person name="Li M."/>
        </authorList>
    </citation>
    <scope>NUCLEOTIDE SEQUENCE [LARGE SCALE GENOMIC DNA]</scope>
    <source>
        <strain evidence="3">SpSt-374</strain>
    </source>
</reference>
<dbReference type="Pfam" id="PF23571">
    <property type="entry name" value="GH3_M"/>
    <property type="match status" value="1"/>
</dbReference>
<dbReference type="EMBL" id="DSPX01000095">
    <property type="protein sequence ID" value="HGG00878.1"/>
    <property type="molecule type" value="Genomic_DNA"/>
</dbReference>
<dbReference type="InterPro" id="IPR055377">
    <property type="entry name" value="GH3_M"/>
</dbReference>